<dbReference type="Proteomes" id="UP000245399">
    <property type="component" value="Chromosome"/>
</dbReference>
<accession>A0AB33FKN4</accession>
<reference evidence="1 2" key="1">
    <citation type="submission" date="2018-05" db="EMBL/GenBank/DDBJ databases">
        <title>Klebsiella quasipneumonaiae provides a window into carbapenemase gene transfer, plasmid rearrangements and nosocomial acquisition from the hospital environment.</title>
        <authorList>
            <person name="Mathers A.J."/>
            <person name="Vegesana K."/>
            <person name="Stoesser N."/>
            <person name="Crook D."/>
            <person name="Vaughan A."/>
            <person name="Barry K."/>
            <person name="Parikh H."/>
            <person name="Sebra R."/>
            <person name="Kotay S."/>
            <person name="Walker A.S."/>
            <person name="Sheppard A.E."/>
        </authorList>
    </citation>
    <scope>NUCLEOTIDE SEQUENCE [LARGE SCALE GENOMIC DNA]</scope>
    <source>
        <strain evidence="1 2">CAV1761</strain>
    </source>
</reference>
<protein>
    <submittedName>
        <fullName evidence="1">Uncharacterized protein</fullName>
    </submittedName>
</protein>
<proteinExistence type="predicted"/>
<dbReference type="EMBL" id="CP029449">
    <property type="protein sequence ID" value="AWL66952.1"/>
    <property type="molecule type" value="Genomic_DNA"/>
</dbReference>
<gene>
    <name evidence="1" type="ORF">DKC05_04360</name>
</gene>
<evidence type="ECO:0000313" key="2">
    <source>
        <dbReference type="Proteomes" id="UP000245399"/>
    </source>
</evidence>
<sequence>MGKPFGGRAIPQKGAIIGAGAGWVKAVIPAANQRVNRAWPIKNGRSHITAANERGGRRSARR</sequence>
<name>A0AB33FKN4_SERMA</name>
<dbReference type="AlphaFoldDB" id="A0AB33FKN4"/>
<organism evidence="1 2">
    <name type="scientific">Serratia marcescens</name>
    <dbReference type="NCBI Taxonomy" id="615"/>
    <lineage>
        <taxon>Bacteria</taxon>
        <taxon>Pseudomonadati</taxon>
        <taxon>Pseudomonadota</taxon>
        <taxon>Gammaproteobacteria</taxon>
        <taxon>Enterobacterales</taxon>
        <taxon>Yersiniaceae</taxon>
        <taxon>Serratia</taxon>
    </lineage>
</organism>
<evidence type="ECO:0000313" key="1">
    <source>
        <dbReference type="EMBL" id="AWL66952.1"/>
    </source>
</evidence>